<proteinExistence type="predicted"/>
<sequence length="116" mass="12412">MTSKELDAGSEQSHKETIAGSEDCPAAMAAARQRCDRSKEEKVHLEGDQTGYMKFGDDAASCSVGKRARTEVSDEGTEALNTGEPPSKAAPQVRRASLKPKPNIPPDRNKGRPSVT</sequence>
<name>A0A9J6G0J1_HAELO</name>
<evidence type="ECO:0000313" key="2">
    <source>
        <dbReference type="EMBL" id="KAH9367908.1"/>
    </source>
</evidence>
<dbReference type="AlphaFoldDB" id="A0A9J6G0J1"/>
<comment type="caution">
    <text evidence="2">The sequence shown here is derived from an EMBL/GenBank/DDBJ whole genome shotgun (WGS) entry which is preliminary data.</text>
</comment>
<accession>A0A9J6G0J1</accession>
<feature type="compositionally biased region" description="Basic and acidic residues" evidence="1">
    <location>
        <begin position="33"/>
        <end position="47"/>
    </location>
</feature>
<organism evidence="2 3">
    <name type="scientific">Haemaphysalis longicornis</name>
    <name type="common">Bush tick</name>
    <dbReference type="NCBI Taxonomy" id="44386"/>
    <lineage>
        <taxon>Eukaryota</taxon>
        <taxon>Metazoa</taxon>
        <taxon>Ecdysozoa</taxon>
        <taxon>Arthropoda</taxon>
        <taxon>Chelicerata</taxon>
        <taxon>Arachnida</taxon>
        <taxon>Acari</taxon>
        <taxon>Parasitiformes</taxon>
        <taxon>Ixodida</taxon>
        <taxon>Ixodoidea</taxon>
        <taxon>Ixodidae</taxon>
        <taxon>Haemaphysalinae</taxon>
        <taxon>Haemaphysalis</taxon>
    </lineage>
</organism>
<evidence type="ECO:0000313" key="3">
    <source>
        <dbReference type="Proteomes" id="UP000821853"/>
    </source>
</evidence>
<gene>
    <name evidence="2" type="ORF">HPB48_020856</name>
</gene>
<keyword evidence="3" id="KW-1185">Reference proteome</keyword>
<dbReference type="Proteomes" id="UP000821853">
    <property type="component" value="Chromosome 2"/>
</dbReference>
<reference evidence="2 3" key="1">
    <citation type="journal article" date="2020" name="Cell">
        <title>Large-Scale Comparative Analyses of Tick Genomes Elucidate Their Genetic Diversity and Vector Capacities.</title>
        <authorList>
            <consortium name="Tick Genome and Microbiome Consortium (TIGMIC)"/>
            <person name="Jia N."/>
            <person name="Wang J."/>
            <person name="Shi W."/>
            <person name="Du L."/>
            <person name="Sun Y."/>
            <person name="Zhan W."/>
            <person name="Jiang J.F."/>
            <person name="Wang Q."/>
            <person name="Zhang B."/>
            <person name="Ji P."/>
            <person name="Bell-Sakyi L."/>
            <person name="Cui X.M."/>
            <person name="Yuan T.T."/>
            <person name="Jiang B.G."/>
            <person name="Yang W.F."/>
            <person name="Lam T.T."/>
            <person name="Chang Q.C."/>
            <person name="Ding S.J."/>
            <person name="Wang X.J."/>
            <person name="Zhu J.G."/>
            <person name="Ruan X.D."/>
            <person name="Zhao L."/>
            <person name="Wei J.T."/>
            <person name="Ye R.Z."/>
            <person name="Que T.C."/>
            <person name="Du C.H."/>
            <person name="Zhou Y.H."/>
            <person name="Cheng J.X."/>
            <person name="Dai P.F."/>
            <person name="Guo W.B."/>
            <person name="Han X.H."/>
            <person name="Huang E.J."/>
            <person name="Li L.F."/>
            <person name="Wei W."/>
            <person name="Gao Y.C."/>
            <person name="Liu J.Z."/>
            <person name="Shao H.Z."/>
            <person name="Wang X."/>
            <person name="Wang C.C."/>
            <person name="Yang T.C."/>
            <person name="Huo Q.B."/>
            <person name="Li W."/>
            <person name="Chen H.Y."/>
            <person name="Chen S.E."/>
            <person name="Zhou L.G."/>
            <person name="Ni X.B."/>
            <person name="Tian J.H."/>
            <person name="Sheng Y."/>
            <person name="Liu T."/>
            <person name="Pan Y.S."/>
            <person name="Xia L.Y."/>
            <person name="Li J."/>
            <person name="Zhao F."/>
            <person name="Cao W.C."/>
        </authorList>
    </citation>
    <scope>NUCLEOTIDE SEQUENCE [LARGE SCALE GENOMIC DNA]</scope>
    <source>
        <strain evidence="2">HaeL-2018</strain>
    </source>
</reference>
<evidence type="ECO:0000256" key="1">
    <source>
        <dbReference type="SAM" id="MobiDB-lite"/>
    </source>
</evidence>
<dbReference type="EMBL" id="JABSTR010000004">
    <property type="protein sequence ID" value="KAH9367908.1"/>
    <property type="molecule type" value="Genomic_DNA"/>
</dbReference>
<dbReference type="VEuPathDB" id="VectorBase:HLOH_051049"/>
<protein>
    <submittedName>
        <fullName evidence="2">Uncharacterized protein</fullName>
    </submittedName>
</protein>
<feature type="compositionally biased region" description="Basic and acidic residues" evidence="1">
    <location>
        <begin position="1"/>
        <end position="17"/>
    </location>
</feature>
<feature type="region of interest" description="Disordered" evidence="1">
    <location>
        <begin position="1"/>
        <end position="116"/>
    </location>
</feature>